<organism evidence="1 2">
    <name type="scientific">Candidatus Manganitrophus noduliformans</name>
    <dbReference type="NCBI Taxonomy" id="2606439"/>
    <lineage>
        <taxon>Bacteria</taxon>
        <taxon>Pseudomonadati</taxon>
        <taxon>Nitrospirota</taxon>
        <taxon>Nitrospiria</taxon>
        <taxon>Candidatus Troglogloeales</taxon>
        <taxon>Candidatus Manganitrophaceae</taxon>
        <taxon>Candidatus Manganitrophus</taxon>
    </lineage>
</organism>
<dbReference type="EMBL" id="VTOW01000001">
    <property type="protein sequence ID" value="NKE69580.1"/>
    <property type="molecule type" value="Genomic_DNA"/>
</dbReference>
<name>A0A7X6I9P3_9BACT</name>
<evidence type="ECO:0000313" key="1">
    <source>
        <dbReference type="EMBL" id="NKE69580.1"/>
    </source>
</evidence>
<dbReference type="Pfam" id="PF12322">
    <property type="entry name" value="T4_baseplate"/>
    <property type="match status" value="1"/>
</dbReference>
<keyword evidence="2" id="KW-1185">Reference proteome</keyword>
<proteinExistence type="predicted"/>
<comment type="caution">
    <text evidence="1">The sequence shown here is derived from an EMBL/GenBank/DDBJ whole genome shotgun (WGS) entry which is preliminary data.</text>
</comment>
<dbReference type="InterPro" id="IPR024364">
    <property type="entry name" value="Baseplate_phage_T4-like"/>
</dbReference>
<gene>
    <name evidence="1" type="ORF">MNODULE_02285</name>
</gene>
<dbReference type="AlphaFoldDB" id="A0A7X6I9P3"/>
<sequence>MSDPIERPEEGLFLLPGGYLDRDGTLHREVKLRPLTGREEEWIADPAREWTEAALVTALLRRCVERIGPERPTEETIRSLTVGDRDYLMLRLRQITFGKGVELTLVCPRSECAKKMDIDLALDQIPIEPKPVAPRYAIFLSEEGGPPREVVFRIPNGADQEAARGWSHLNERERVNHLLARSLLKIGEVDAVTLDAVSRLLDDTVEEITAAMERASPLVDAEMEARCPECGHLFTHRFEIVPFFLNELLRGRTQLEREVHLLGFYYHWPLREILGMTRRKRHRYLRLLTDELDRRGRPAVEVG</sequence>
<accession>A0A7X6I9P3</accession>
<dbReference type="Proteomes" id="UP000534783">
    <property type="component" value="Unassembled WGS sequence"/>
</dbReference>
<evidence type="ECO:0000313" key="2">
    <source>
        <dbReference type="Proteomes" id="UP000534783"/>
    </source>
</evidence>
<dbReference type="RefSeq" id="WP_168057875.1">
    <property type="nucleotide sequence ID" value="NZ_VTOW01000001.1"/>
</dbReference>
<reference evidence="1 2" key="1">
    <citation type="journal article" date="2020" name="Nature">
        <title>Bacterial chemolithoautotrophy via manganese oxidation.</title>
        <authorList>
            <person name="Yu H."/>
            <person name="Leadbetter J.R."/>
        </authorList>
    </citation>
    <scope>NUCLEOTIDE SEQUENCE [LARGE SCALE GENOMIC DNA]</scope>
    <source>
        <strain evidence="1 2">Mn-1</strain>
    </source>
</reference>
<protein>
    <submittedName>
        <fullName evidence="1">Uncharacterized protein</fullName>
    </submittedName>
</protein>